<dbReference type="PANTHER" id="PTHR13989">
    <property type="entry name" value="REPLICATION PROTEIN A-RELATED"/>
    <property type="match status" value="1"/>
</dbReference>
<feature type="region of interest" description="Disordered" evidence="9">
    <location>
        <begin position="88"/>
        <end position="118"/>
    </location>
</feature>
<feature type="compositionally biased region" description="Low complexity" evidence="9">
    <location>
        <begin position="280"/>
        <end position="292"/>
    </location>
</feature>
<dbReference type="GO" id="GO:0005634">
    <property type="term" value="C:nucleus"/>
    <property type="evidence" value="ECO:0007669"/>
    <property type="project" value="UniProtKB-SubCell"/>
</dbReference>
<name>A0AAD4QC64_9AGAM</name>
<evidence type="ECO:0000256" key="5">
    <source>
        <dbReference type="ARBA" id="ARBA00022895"/>
    </source>
</evidence>
<organism evidence="10 11">
    <name type="scientific">Lactarius akahatsu</name>
    <dbReference type="NCBI Taxonomy" id="416441"/>
    <lineage>
        <taxon>Eukaryota</taxon>
        <taxon>Fungi</taxon>
        <taxon>Dikarya</taxon>
        <taxon>Basidiomycota</taxon>
        <taxon>Agaricomycotina</taxon>
        <taxon>Agaricomycetes</taxon>
        <taxon>Russulales</taxon>
        <taxon>Russulaceae</taxon>
        <taxon>Lactarius</taxon>
    </lineage>
</organism>
<feature type="compositionally biased region" description="Polar residues" evidence="9">
    <location>
        <begin position="101"/>
        <end position="113"/>
    </location>
</feature>
<gene>
    <name evidence="10" type="ORF">EDB92DRAFT_1800397</name>
</gene>
<dbReference type="Proteomes" id="UP001201163">
    <property type="component" value="Unassembled WGS sequence"/>
</dbReference>
<sequence>MGDDHTGEQLVNWLMSKNSVATCFIKDVLSMSESESRGLPYYHLGRVPCRSVSLVAIVVEATAYENRDLYTLDDGTGTVECTFRVDQDAQGGRASEKQNTHRSAQEPTKQRSSPIPVGSVVRVQGRVRAKRNSREIYGESIERCHGTRVELDHWRQVIALHEKHYFVPEKFVVPSPSAIAQDVPRTPKSAAANPPLPVLTPSTHSTPSSSASLSPQKSSKDSSLPPRLRHPSRLRSRDLTENTFRIYVKHFMDNLRYLNFDSQSCEKDSDSDTNAAVIEQTPKTPTKQPPTTFDERTPRLRRRADALCTPRPPSRLASRVERPGFCDDEGRVVGCTLSFLLRVPELAALARRVVEAEARRRDKTKRPQFGAGDPDSTAGKRKGLASSTEGSTPKVKRLFSWAIRKLYQDGSIILWDGPVLSPPEPHAVLDSSMLYRSTLLDDSCRSSTTLRLGSQSADRTEDLSDPPSDEEAYASLSTLYLATQVERAIRALIALQTRQKGEAENAFLGPAVARRRHLPLPGPTTDDITNHLKREDDRWKRVTTWAVQEALEWLQDSGRVWCVSEDGGGRWELCS</sequence>
<dbReference type="InterPro" id="IPR040260">
    <property type="entry name" value="RFA2-like"/>
</dbReference>
<feature type="compositionally biased region" description="Low complexity" evidence="9">
    <location>
        <begin position="199"/>
        <end position="226"/>
    </location>
</feature>
<dbReference type="InterPro" id="IPR012340">
    <property type="entry name" value="NA-bd_OB-fold"/>
</dbReference>
<evidence type="ECO:0000256" key="1">
    <source>
        <dbReference type="ARBA" id="ARBA00004123"/>
    </source>
</evidence>
<evidence type="ECO:0000256" key="8">
    <source>
        <dbReference type="ARBA" id="ARBA00030039"/>
    </source>
</evidence>
<dbReference type="Gene3D" id="2.40.50.140">
    <property type="entry name" value="Nucleic acid-binding proteins"/>
    <property type="match status" value="1"/>
</dbReference>
<reference evidence="10" key="1">
    <citation type="submission" date="2022-01" db="EMBL/GenBank/DDBJ databases">
        <title>Comparative genomics reveals a dynamic genome evolution in the ectomycorrhizal milk-cap (Lactarius) mushrooms.</title>
        <authorList>
            <consortium name="DOE Joint Genome Institute"/>
            <person name="Lebreton A."/>
            <person name="Tang N."/>
            <person name="Kuo A."/>
            <person name="LaButti K."/>
            <person name="Drula E."/>
            <person name="Barry K."/>
            <person name="Clum A."/>
            <person name="Lipzen A."/>
            <person name="Mousain D."/>
            <person name="Ng V."/>
            <person name="Wang R."/>
            <person name="Wang X."/>
            <person name="Dai Y."/>
            <person name="Henrissat B."/>
            <person name="Grigoriev I.V."/>
            <person name="Guerin-Laguette A."/>
            <person name="Yu F."/>
            <person name="Martin F.M."/>
        </authorList>
    </citation>
    <scope>NUCLEOTIDE SEQUENCE</scope>
    <source>
        <strain evidence="10">QP</strain>
    </source>
</reference>
<comment type="subcellular location">
    <subcellularLocation>
        <location evidence="2">Chromosome</location>
        <location evidence="2">Telomere</location>
    </subcellularLocation>
    <subcellularLocation>
        <location evidence="1">Nucleus</location>
    </subcellularLocation>
</comment>
<dbReference type="EMBL" id="JAKELL010000041">
    <property type="protein sequence ID" value="KAH8988546.1"/>
    <property type="molecule type" value="Genomic_DNA"/>
</dbReference>
<keyword evidence="7" id="KW-0539">Nucleus</keyword>
<keyword evidence="6" id="KW-0238">DNA-binding</keyword>
<dbReference type="GO" id="GO:0003677">
    <property type="term" value="F:DNA binding"/>
    <property type="evidence" value="ECO:0007669"/>
    <property type="project" value="UniProtKB-KW"/>
</dbReference>
<feature type="region of interest" description="Disordered" evidence="9">
    <location>
        <begin position="450"/>
        <end position="470"/>
    </location>
</feature>
<evidence type="ECO:0000256" key="7">
    <source>
        <dbReference type="ARBA" id="ARBA00023242"/>
    </source>
</evidence>
<evidence type="ECO:0000313" key="10">
    <source>
        <dbReference type="EMBL" id="KAH8988546.1"/>
    </source>
</evidence>
<dbReference type="AlphaFoldDB" id="A0AAD4QC64"/>
<feature type="region of interest" description="Disordered" evidence="9">
    <location>
        <begin position="278"/>
        <end position="302"/>
    </location>
</feature>
<evidence type="ECO:0000256" key="6">
    <source>
        <dbReference type="ARBA" id="ARBA00023125"/>
    </source>
</evidence>
<feature type="region of interest" description="Disordered" evidence="9">
    <location>
        <begin position="356"/>
        <end position="390"/>
    </location>
</feature>
<dbReference type="GO" id="GO:0000781">
    <property type="term" value="C:chromosome, telomeric region"/>
    <property type="evidence" value="ECO:0007669"/>
    <property type="project" value="UniProtKB-SubCell"/>
</dbReference>
<comment type="caution">
    <text evidence="10">The sequence shown here is derived from an EMBL/GenBank/DDBJ whole genome shotgun (WGS) entry which is preliminary data.</text>
</comment>
<proteinExistence type="predicted"/>
<keyword evidence="5" id="KW-0779">Telomere</keyword>
<keyword evidence="11" id="KW-1185">Reference proteome</keyword>
<dbReference type="PANTHER" id="PTHR13989:SF33">
    <property type="entry name" value="CST COMPLEX SUBUNIT STN1"/>
    <property type="match status" value="1"/>
</dbReference>
<evidence type="ECO:0000256" key="9">
    <source>
        <dbReference type="SAM" id="MobiDB-lite"/>
    </source>
</evidence>
<dbReference type="SUPFAM" id="SSF50249">
    <property type="entry name" value="Nucleic acid-binding proteins"/>
    <property type="match status" value="1"/>
</dbReference>
<evidence type="ECO:0000256" key="2">
    <source>
        <dbReference type="ARBA" id="ARBA00004574"/>
    </source>
</evidence>
<protein>
    <recommendedName>
        <fullName evidence="3">CST complex subunit STN1</fullName>
    </recommendedName>
    <alternativeName>
        <fullName evidence="8">Suppressor of cdc thirteen homolog</fullName>
    </alternativeName>
</protein>
<feature type="region of interest" description="Disordered" evidence="9">
    <location>
        <begin position="182"/>
        <end position="236"/>
    </location>
</feature>
<evidence type="ECO:0000313" key="11">
    <source>
        <dbReference type="Proteomes" id="UP001201163"/>
    </source>
</evidence>
<accession>A0AAD4QC64</accession>
<evidence type="ECO:0000256" key="4">
    <source>
        <dbReference type="ARBA" id="ARBA00022454"/>
    </source>
</evidence>
<keyword evidence="4" id="KW-0158">Chromosome</keyword>
<evidence type="ECO:0000256" key="3">
    <source>
        <dbReference type="ARBA" id="ARBA00017411"/>
    </source>
</evidence>